<dbReference type="Proteomes" id="UP000264002">
    <property type="component" value="Unassembled WGS sequence"/>
</dbReference>
<dbReference type="AlphaFoldDB" id="A0A372MDZ4"/>
<organism evidence="1 2">
    <name type="scientific">Sphaerochaeta halotolerans</name>
    <dbReference type="NCBI Taxonomy" id="2293840"/>
    <lineage>
        <taxon>Bacteria</taxon>
        <taxon>Pseudomonadati</taxon>
        <taxon>Spirochaetota</taxon>
        <taxon>Spirochaetia</taxon>
        <taxon>Spirochaetales</taxon>
        <taxon>Sphaerochaetaceae</taxon>
        <taxon>Sphaerochaeta</taxon>
    </lineage>
</organism>
<name>A0A372MDZ4_9SPIR</name>
<gene>
    <name evidence="1" type="ORF">DYP60_12125</name>
</gene>
<protein>
    <submittedName>
        <fullName evidence="1">Uncharacterized protein</fullName>
    </submittedName>
</protein>
<reference evidence="2" key="1">
    <citation type="submission" date="2018-08" db="EMBL/GenBank/DDBJ databases">
        <authorList>
            <person name="Grouzdev D.S."/>
            <person name="Krutkina M.S."/>
        </authorList>
    </citation>
    <scope>NUCLEOTIDE SEQUENCE [LARGE SCALE GENOMIC DNA]</scope>
    <source>
        <strain evidence="2">4-11</strain>
    </source>
</reference>
<dbReference type="RefSeq" id="WP_117331276.1">
    <property type="nucleotide sequence ID" value="NZ_QUWK01000014.1"/>
</dbReference>
<accession>A0A372MDZ4</accession>
<evidence type="ECO:0000313" key="1">
    <source>
        <dbReference type="EMBL" id="RFU94011.1"/>
    </source>
</evidence>
<sequence length="839" mass="94150">MQYLRYQLQNARHINRFLISETHEEPVSGKPVRINEEANVWEGSVGAVTHKNPVREAFVAKRRSAHDPYPTFTSKQVGGSILHRGTEHALSAHFPFDNPVISFSGFYPNPTWISAVALTYLEVGKAMSLSCELAVAGGVRLFLNGALIATFTPHLRNQIETTLVKLDLQAGDNELVVFCDEFAERDSDCSFSLTCTEDQPSLIQKLPIADRSAELVRAVEDALGDLSCRSNHIREGEVELFCSNPYENEDFVVSLVGATEENFMVGDLYETKAVFKPGMSIASLGPCESLPIGYLQFVASTTVQGMEIHYRLAFENFPLSLVPSPASSMEERKKQAFSFLARYGERNGNRVVAILHAGGDQKTFEHLLKRQITFINKRSDCSDFYLSYFPHILRTFSDHPYVTKNLKDEMKACLLGFRYWHDEPGDDAMWFYSENHALMFHVCQLLAGELYPDEIFTNSGMTGVEMQQKALDLLADWFETFFSIGFTEWNSPPYLPIDALGFASLYAQTSNKEMKALAKKAMDYIYYILAVYSLEGIFSTTAGRTYPKELFGNNSNCPSFINWIGYGIGNTSHAGKGVTALCFSDYQAPEEYRPYVQVPEGKALISQSTHGYQGHADVYACKTAYSLLSSANNFRVGERGFQENPMHLLFSATEQMWINHPGEHALFGHARPSYWAGNGTLPRVNQYENFASVAFSLPPSHPVDFTHLYLPTMEFAEVIERGSWLFFRSHKGGFGAVYCSNPLQMVSYGPNKEREFIAQGRQVLYLVRVGSIAGFGSFTEFIASIEQAPLNANEHTYVFDDQRLGRLEGGYDSPLHVNGEKVIYTGFDPVGKNIWGIER</sequence>
<evidence type="ECO:0000313" key="2">
    <source>
        <dbReference type="Proteomes" id="UP000264002"/>
    </source>
</evidence>
<comment type="caution">
    <text evidence="1">The sequence shown here is derived from an EMBL/GenBank/DDBJ whole genome shotgun (WGS) entry which is preliminary data.</text>
</comment>
<proteinExistence type="predicted"/>
<keyword evidence="2" id="KW-1185">Reference proteome</keyword>
<dbReference type="EMBL" id="QUWK01000014">
    <property type="protein sequence ID" value="RFU94011.1"/>
    <property type="molecule type" value="Genomic_DNA"/>
</dbReference>
<reference evidence="1 2" key="2">
    <citation type="submission" date="2018-09" db="EMBL/GenBank/DDBJ databases">
        <title>Genome of Sphaerochaeta halotolerans strain 4-11.</title>
        <authorList>
            <person name="Nazina T.N."/>
            <person name="Sokolova D.S."/>
        </authorList>
    </citation>
    <scope>NUCLEOTIDE SEQUENCE [LARGE SCALE GENOMIC DNA]</scope>
    <source>
        <strain evidence="1 2">4-11</strain>
    </source>
</reference>